<reference evidence="3" key="1">
    <citation type="submission" date="2016-04" db="EMBL/GenBank/DDBJ databases">
        <title>Cephalotus genome sequencing.</title>
        <authorList>
            <person name="Fukushima K."/>
            <person name="Hasebe M."/>
            <person name="Fang X."/>
        </authorList>
    </citation>
    <scope>NUCLEOTIDE SEQUENCE [LARGE SCALE GENOMIC DNA]</scope>
    <source>
        <strain evidence="3">cv. St1</strain>
    </source>
</reference>
<comment type="caution">
    <text evidence="2">The sequence shown here is derived from an EMBL/GenBank/DDBJ whole genome shotgun (WGS) entry which is preliminary data.</text>
</comment>
<dbReference type="GO" id="GO:0003677">
    <property type="term" value="F:DNA binding"/>
    <property type="evidence" value="ECO:0007669"/>
    <property type="project" value="InterPro"/>
</dbReference>
<dbReference type="EMBL" id="BDDD01005220">
    <property type="protein sequence ID" value="GAV89032.1"/>
    <property type="molecule type" value="Genomic_DNA"/>
</dbReference>
<keyword evidence="3" id="KW-1185">Reference proteome</keyword>
<dbReference type="InterPro" id="IPR007811">
    <property type="entry name" value="RPC4"/>
</dbReference>
<evidence type="ECO:0000313" key="3">
    <source>
        <dbReference type="Proteomes" id="UP000187406"/>
    </source>
</evidence>
<dbReference type="FunCoup" id="A0A1Q3D9B0">
    <property type="interactions" value="94"/>
</dbReference>
<dbReference type="Pfam" id="PF05132">
    <property type="entry name" value="RNA_pol_Rpc4"/>
    <property type="match status" value="1"/>
</dbReference>
<accession>A0A1Q3D9B0</accession>
<dbReference type="PANTHER" id="PTHR13408">
    <property type="entry name" value="DNA-DIRECTED RNA POLYMERASE III"/>
    <property type="match status" value="1"/>
</dbReference>
<feature type="region of interest" description="Disordered" evidence="1">
    <location>
        <begin position="70"/>
        <end position="115"/>
    </location>
</feature>
<organism evidence="2 3">
    <name type="scientific">Cephalotus follicularis</name>
    <name type="common">Albany pitcher plant</name>
    <dbReference type="NCBI Taxonomy" id="3775"/>
    <lineage>
        <taxon>Eukaryota</taxon>
        <taxon>Viridiplantae</taxon>
        <taxon>Streptophyta</taxon>
        <taxon>Embryophyta</taxon>
        <taxon>Tracheophyta</taxon>
        <taxon>Spermatophyta</taxon>
        <taxon>Magnoliopsida</taxon>
        <taxon>eudicotyledons</taxon>
        <taxon>Gunneridae</taxon>
        <taxon>Pentapetalae</taxon>
        <taxon>rosids</taxon>
        <taxon>fabids</taxon>
        <taxon>Oxalidales</taxon>
        <taxon>Cephalotaceae</taxon>
        <taxon>Cephalotus</taxon>
    </lineage>
</organism>
<dbReference type="OrthoDB" id="5836119at2759"/>
<dbReference type="Proteomes" id="UP000187406">
    <property type="component" value="Unassembled WGS sequence"/>
</dbReference>
<gene>
    <name evidence="2" type="ORF">CFOL_v3_32453</name>
</gene>
<dbReference type="PANTHER" id="PTHR13408:SF6">
    <property type="entry name" value="DNA BINDING PROTEIN"/>
    <property type="match status" value="1"/>
</dbReference>
<evidence type="ECO:0000256" key="1">
    <source>
        <dbReference type="SAM" id="MobiDB-lite"/>
    </source>
</evidence>
<dbReference type="AlphaFoldDB" id="A0A1Q3D9B0"/>
<evidence type="ECO:0000313" key="2">
    <source>
        <dbReference type="EMBL" id="GAV89032.1"/>
    </source>
</evidence>
<proteinExistence type="predicted"/>
<dbReference type="STRING" id="3775.A0A1Q3D9B0"/>
<dbReference type="GO" id="GO:0005666">
    <property type="term" value="C:RNA polymerase III complex"/>
    <property type="evidence" value="ECO:0007669"/>
    <property type="project" value="InterPro"/>
</dbReference>
<sequence length="319" mass="35169">MDQNVDRRKVRFTPKAPQNRAKPTPAVQKTEKIDEDKEAAAQAQYLLRRFNENVGRRKPKAENKSSVQVAFGHGATSTSIRTFGPRRDVSTVKSSASELKDSTSNDEKIFKSSPSSVNEDGVIPYSSDATVALPLKIKKDHKEPWDYRHSYYPTTLPLRRPYSGDPELLDEAEFGEAARNMECEEKIIAASELGLLEKHGKERMFFFQLPADLPLVERSASIKGKEKAESRGSSKKGSKLEALSGGYMGKMLVYKSGAVKLKLGDILYDVSPGSNCVFAQDVVAINTVDKHCCALGELSNRAVVTPDVDSLLNSVVNLD</sequence>
<feature type="compositionally biased region" description="Basic and acidic residues" evidence="1">
    <location>
        <begin position="98"/>
        <end position="110"/>
    </location>
</feature>
<protein>
    <submittedName>
        <fullName evidence="2">RNA_pol_Rpc4 domain-containing protein</fullName>
    </submittedName>
</protein>
<name>A0A1Q3D9B0_CEPFO</name>
<feature type="region of interest" description="Disordered" evidence="1">
    <location>
        <begin position="1"/>
        <end position="37"/>
    </location>
</feature>
<dbReference type="InParanoid" id="A0A1Q3D9B0"/>
<dbReference type="GO" id="GO:0042797">
    <property type="term" value="P:tRNA transcription by RNA polymerase III"/>
    <property type="evidence" value="ECO:0007669"/>
    <property type="project" value="TreeGrafter"/>
</dbReference>